<organism evidence="9 10">
    <name type="scientific">Gordoniibacillus kamchatkensis</name>
    <dbReference type="NCBI Taxonomy" id="1590651"/>
    <lineage>
        <taxon>Bacteria</taxon>
        <taxon>Bacillati</taxon>
        <taxon>Bacillota</taxon>
        <taxon>Bacilli</taxon>
        <taxon>Bacillales</taxon>
        <taxon>Paenibacillaceae</taxon>
        <taxon>Gordoniibacillus</taxon>
    </lineage>
</organism>
<dbReference type="PROSITE" id="PS50850">
    <property type="entry name" value="MFS"/>
    <property type="match status" value="1"/>
</dbReference>
<feature type="transmembrane region" description="Helical" evidence="7">
    <location>
        <begin position="372"/>
        <end position="391"/>
    </location>
</feature>
<evidence type="ECO:0000256" key="2">
    <source>
        <dbReference type="ARBA" id="ARBA00022448"/>
    </source>
</evidence>
<dbReference type="PANTHER" id="PTHR23513">
    <property type="entry name" value="INTEGRAL MEMBRANE EFFLUX PROTEIN-RELATED"/>
    <property type="match status" value="1"/>
</dbReference>
<accession>A0ABR5AFL8</accession>
<evidence type="ECO:0000256" key="3">
    <source>
        <dbReference type="ARBA" id="ARBA00022475"/>
    </source>
</evidence>
<comment type="caution">
    <text evidence="9">The sequence shown here is derived from an EMBL/GenBank/DDBJ whole genome shotgun (WGS) entry which is preliminary data.</text>
</comment>
<keyword evidence="10" id="KW-1185">Reference proteome</keyword>
<sequence length="412" mass="43884">MARTNFCIVFMRPDVGPIRRCNRHLCDPLAAAAKTGSAASTGLAFAIGFIPYLLLSLPAGAWADRLSRSKMMIWADIGRVALMSTLPVAFFISGETPVLLLFAVQAGLSAFAALFDAAYGAYLPLIVDKDKLGSANSAMQSGTSLSQILGPVLGGAFVSWFGGSEVLMLTAATYLISIVSIMKVRRSERQQTRTAQKRRLLTEIGEGFAYVWNHKLIRTTGIFSMLANLVIPATYVALLYKLQRELHVASDVTGYVLASWSAGMVAGGLVYGRIKALLSLKQLLVAVLVLWMIPPAVLAATSHTGLIAAAYGLSGFAVSVWNIALITLRQTSVAPDIMGRAMTSIRLVAWCSLPVGNIVGGAVTQAQGTTAVFAIDVAVRIAMLLLSAFMFKQMNQPAANEDEPAQPLKPAS</sequence>
<dbReference type="PANTHER" id="PTHR23513:SF6">
    <property type="entry name" value="MAJOR FACILITATOR SUPERFAMILY ASSOCIATED DOMAIN-CONTAINING PROTEIN"/>
    <property type="match status" value="1"/>
</dbReference>
<feature type="transmembrane region" description="Helical" evidence="7">
    <location>
        <begin position="252"/>
        <end position="271"/>
    </location>
</feature>
<keyword evidence="5 7" id="KW-1133">Transmembrane helix</keyword>
<dbReference type="CDD" id="cd06173">
    <property type="entry name" value="MFS_MefA_like"/>
    <property type="match status" value="1"/>
</dbReference>
<evidence type="ECO:0000256" key="6">
    <source>
        <dbReference type="ARBA" id="ARBA00023136"/>
    </source>
</evidence>
<name>A0ABR5AFL8_9BACL</name>
<dbReference type="InterPro" id="IPR011701">
    <property type="entry name" value="MFS"/>
</dbReference>
<feature type="transmembrane region" description="Helical" evidence="7">
    <location>
        <begin position="167"/>
        <end position="184"/>
    </location>
</feature>
<dbReference type="EMBL" id="JXAK01000030">
    <property type="protein sequence ID" value="KIL39853.1"/>
    <property type="molecule type" value="Genomic_DNA"/>
</dbReference>
<feature type="transmembrane region" description="Helical" evidence="7">
    <location>
        <begin position="283"/>
        <end position="300"/>
    </location>
</feature>
<feature type="transmembrane region" description="Helical" evidence="7">
    <location>
        <begin position="98"/>
        <end position="122"/>
    </location>
</feature>
<feature type="transmembrane region" description="Helical" evidence="7">
    <location>
        <begin position="43"/>
        <end position="61"/>
    </location>
</feature>
<keyword evidence="4 7" id="KW-0812">Transmembrane</keyword>
<evidence type="ECO:0000256" key="1">
    <source>
        <dbReference type="ARBA" id="ARBA00004651"/>
    </source>
</evidence>
<evidence type="ECO:0000256" key="5">
    <source>
        <dbReference type="ARBA" id="ARBA00022989"/>
    </source>
</evidence>
<proteinExistence type="predicted"/>
<dbReference type="Gene3D" id="1.20.1250.20">
    <property type="entry name" value="MFS general substrate transporter like domains"/>
    <property type="match status" value="1"/>
</dbReference>
<feature type="transmembrane region" description="Helical" evidence="7">
    <location>
        <begin position="73"/>
        <end position="92"/>
    </location>
</feature>
<dbReference type="InterPro" id="IPR020846">
    <property type="entry name" value="MFS_dom"/>
</dbReference>
<evidence type="ECO:0000259" key="8">
    <source>
        <dbReference type="PROSITE" id="PS50850"/>
    </source>
</evidence>
<feature type="transmembrane region" description="Helical" evidence="7">
    <location>
        <begin position="306"/>
        <end position="326"/>
    </location>
</feature>
<protein>
    <recommendedName>
        <fullName evidence="8">Major facilitator superfamily (MFS) profile domain-containing protein</fullName>
    </recommendedName>
</protein>
<feature type="transmembrane region" description="Helical" evidence="7">
    <location>
        <begin position="222"/>
        <end position="240"/>
    </location>
</feature>
<comment type="subcellular location">
    <subcellularLocation>
        <location evidence="1">Cell membrane</location>
        <topology evidence="1">Multi-pass membrane protein</topology>
    </subcellularLocation>
</comment>
<feature type="domain" description="Major facilitator superfamily (MFS) profile" evidence="8">
    <location>
        <begin position="216"/>
        <end position="412"/>
    </location>
</feature>
<gene>
    <name evidence="9" type="ORF">SD70_17480</name>
</gene>
<evidence type="ECO:0000313" key="10">
    <source>
        <dbReference type="Proteomes" id="UP000031967"/>
    </source>
</evidence>
<dbReference type="InterPro" id="IPR036259">
    <property type="entry name" value="MFS_trans_sf"/>
</dbReference>
<feature type="transmembrane region" description="Helical" evidence="7">
    <location>
        <begin position="347"/>
        <end position="366"/>
    </location>
</feature>
<evidence type="ECO:0000313" key="9">
    <source>
        <dbReference type="EMBL" id="KIL39853.1"/>
    </source>
</evidence>
<keyword evidence="3" id="KW-1003">Cell membrane</keyword>
<keyword evidence="6 7" id="KW-0472">Membrane</keyword>
<evidence type="ECO:0000256" key="4">
    <source>
        <dbReference type="ARBA" id="ARBA00022692"/>
    </source>
</evidence>
<dbReference type="SUPFAM" id="SSF103473">
    <property type="entry name" value="MFS general substrate transporter"/>
    <property type="match status" value="1"/>
</dbReference>
<evidence type="ECO:0000256" key="7">
    <source>
        <dbReference type="SAM" id="Phobius"/>
    </source>
</evidence>
<dbReference type="Proteomes" id="UP000031967">
    <property type="component" value="Unassembled WGS sequence"/>
</dbReference>
<reference evidence="9 10" key="1">
    <citation type="submission" date="2014-12" db="EMBL/GenBank/DDBJ databases">
        <title>Draft genome sequence of Paenibacillus kamchatkensis strain B-2647.</title>
        <authorList>
            <person name="Karlyshev A.V."/>
            <person name="Kudryashova E.B."/>
        </authorList>
    </citation>
    <scope>NUCLEOTIDE SEQUENCE [LARGE SCALE GENOMIC DNA]</scope>
    <source>
        <strain evidence="9 10">VKM B-2647</strain>
    </source>
</reference>
<dbReference type="Pfam" id="PF07690">
    <property type="entry name" value="MFS_1"/>
    <property type="match status" value="1"/>
</dbReference>
<keyword evidence="2" id="KW-0813">Transport</keyword>